<dbReference type="PANTHER" id="PTHR31912:SF34">
    <property type="entry name" value="NOTOCHORD-RELATED PROTEIN"/>
    <property type="match status" value="1"/>
</dbReference>
<evidence type="ECO:0000313" key="2">
    <source>
        <dbReference type="Proteomes" id="UP001049176"/>
    </source>
</evidence>
<name>A0A9P8AE07_9AGAR</name>
<reference evidence="1" key="1">
    <citation type="journal article" date="2021" name="Genome Biol. Evol.">
        <title>The assembled and annotated genome of the fairy-ring fungus Marasmius oreades.</title>
        <authorList>
            <person name="Hiltunen M."/>
            <person name="Ament-Velasquez S.L."/>
            <person name="Johannesson H."/>
        </authorList>
    </citation>
    <scope>NUCLEOTIDE SEQUENCE</scope>
    <source>
        <strain evidence="1">03SP1</strain>
    </source>
</reference>
<comment type="caution">
    <text evidence="1">The sequence shown here is derived from an EMBL/GenBank/DDBJ whole genome shotgun (WGS) entry which is preliminary data.</text>
</comment>
<proteinExistence type="predicted"/>
<dbReference type="RefSeq" id="XP_043014315.1">
    <property type="nucleotide sequence ID" value="XM_043149707.1"/>
</dbReference>
<dbReference type="GeneID" id="66074236"/>
<keyword evidence="2" id="KW-1185">Reference proteome</keyword>
<accession>A0A9P8AE07</accession>
<organism evidence="1 2">
    <name type="scientific">Marasmius oreades</name>
    <name type="common">fairy-ring Marasmius</name>
    <dbReference type="NCBI Taxonomy" id="181124"/>
    <lineage>
        <taxon>Eukaryota</taxon>
        <taxon>Fungi</taxon>
        <taxon>Dikarya</taxon>
        <taxon>Basidiomycota</taxon>
        <taxon>Agaricomycotina</taxon>
        <taxon>Agaricomycetes</taxon>
        <taxon>Agaricomycetidae</taxon>
        <taxon>Agaricales</taxon>
        <taxon>Marasmiineae</taxon>
        <taxon>Marasmiaceae</taxon>
        <taxon>Marasmius</taxon>
    </lineage>
</organism>
<dbReference type="OrthoDB" id="2246127at2759"/>
<protein>
    <submittedName>
        <fullName evidence="1">Uncharacterized protein</fullName>
    </submittedName>
</protein>
<dbReference type="PANTHER" id="PTHR31912">
    <property type="entry name" value="IP13529P"/>
    <property type="match status" value="1"/>
</dbReference>
<dbReference type="Proteomes" id="UP001049176">
    <property type="component" value="Chromosome 2"/>
</dbReference>
<dbReference type="KEGG" id="more:E1B28_005160"/>
<evidence type="ECO:0000313" key="1">
    <source>
        <dbReference type="EMBL" id="KAG7097845.1"/>
    </source>
</evidence>
<gene>
    <name evidence="1" type="ORF">E1B28_005160</name>
</gene>
<sequence>MPHPRQKHAGGCMVYGVPLIIFVDDVSGNISKQWNKHHAVYMLNGLLPKQMIEKDFCTRFVTSSPHATPMELVKALKESIMKAAEHGVEAYDCKFEEECLLVPHAHFWAGDNPMQAEECSHAGLHCNFFCQECKVGGTQEEKQTDNGFMELFKSGELHTPEDTAFKIYEQLQLSTLSDATEKLKKHKAASGINDSICANSLQAIVDLGKSLYSGKHPDSAGKAKEEIQAQLEAEVNCVVEEHGINPLIGMPGVNMHQETPTEILHTVLLGVVKYFWGQTAYILEKTKDFSIFQTRLSSIDTSGLNIPKISAEYICAYKGSLIGKHFKSLAQLMPFLIYDLVPQKVINAWTIIGELVVLIWHTQIDNMEGYLSNLSHTIEALLNVTAEYTPSILISKPKFHFLVHLPAHIRRFGPAIIFSTERYESFNHVFRLSCIYSNRQAPSCDSCIAFAAQDTTKHIVTGGYWHDPASKSWVHAGQEVLSFMENNTLYHGLLAIPSISENDIRPSVIRLSSTNQSDRGLNWLSTEASKASNSQD</sequence>
<dbReference type="EMBL" id="CM032182">
    <property type="protein sequence ID" value="KAG7097845.1"/>
    <property type="molecule type" value="Genomic_DNA"/>
</dbReference>
<dbReference type="AlphaFoldDB" id="A0A9P8AE07"/>